<evidence type="ECO:0000313" key="3">
    <source>
        <dbReference type="EMBL" id="UUV22377.1"/>
    </source>
</evidence>
<evidence type="ECO:0000259" key="2">
    <source>
        <dbReference type="Pfam" id="PF13421"/>
    </source>
</evidence>
<evidence type="ECO:0000259" key="1">
    <source>
        <dbReference type="Pfam" id="PF09851"/>
    </source>
</evidence>
<evidence type="ECO:0000313" key="4">
    <source>
        <dbReference type="Proteomes" id="UP001317001"/>
    </source>
</evidence>
<feature type="domain" description="SPFH" evidence="2">
    <location>
        <begin position="27"/>
        <end position="236"/>
    </location>
</feature>
<dbReference type="Pfam" id="PF13421">
    <property type="entry name" value="Band_7_1"/>
    <property type="match status" value="1"/>
</dbReference>
<dbReference type="CDD" id="cd03408">
    <property type="entry name" value="SPFH_like_u1"/>
    <property type="match status" value="1"/>
</dbReference>
<name>A0ABY5NVI0_9FLAO</name>
<dbReference type="PANTHER" id="PTHR37826">
    <property type="entry name" value="FLOTILLIN BAND_7_5 DOMAIN PROTEIN"/>
    <property type="match status" value="1"/>
</dbReference>
<gene>
    <name evidence="3" type="ORF">NPX36_04880</name>
</gene>
<protein>
    <submittedName>
        <fullName evidence="3">SPFH domain-containing protein</fullName>
    </submittedName>
</protein>
<dbReference type="InterPro" id="IPR018649">
    <property type="entry name" value="SHOCT"/>
</dbReference>
<dbReference type="RefSeq" id="WP_257500294.1">
    <property type="nucleotide sequence ID" value="NZ_CP102382.1"/>
</dbReference>
<reference evidence="3 4" key="1">
    <citation type="submission" date="2022-08" db="EMBL/GenBank/DDBJ databases">
        <title>Myroides zhujiangensis sp. nov., a novel bacterium isolated from sediment in the Pearl River Estuary.</title>
        <authorList>
            <person name="Cui L."/>
        </authorList>
    </citation>
    <scope>NUCLEOTIDE SEQUENCE [LARGE SCALE GENOMIC DNA]</scope>
    <source>
        <strain evidence="3 4">SCSIO 72103</strain>
    </source>
</reference>
<dbReference type="EMBL" id="CP102382">
    <property type="protein sequence ID" value="UUV22377.1"/>
    <property type="molecule type" value="Genomic_DNA"/>
</dbReference>
<keyword evidence="4" id="KW-1185">Reference proteome</keyword>
<accession>A0ABY5NVI0</accession>
<sequence>MGIKESLKNQFRSVVQWEQPHPNELFYRFTERGDELKNASKLILQPGQGCIFTYEGKIVDVFEEAGMYNLETGNKPFLTSIKKVLYNFESNHKVGLWFFRKADMVNIRWGTRIPITYNDPVYGFPVNLRAFGNYSVKITQTRQFFEQMVGGQEFYCVHHLQEIFLSRITQPISNFLANAKFSYAEIDSNIEQIAKDAQEKTVQIFADLGFELLDFRIEGTSFDDETNKRIAGISDMQADVQAAKLAGIDFSELQKLRAMRDAANNEGTAGAGMGLFAGMEMGKSIQQSNQTENPAPTTDLKSKLKELKELFDEGLIDEDEFKAAKAKLLS</sequence>
<feature type="domain" description="SHOCT" evidence="1">
    <location>
        <begin position="303"/>
        <end position="329"/>
    </location>
</feature>
<dbReference type="Proteomes" id="UP001317001">
    <property type="component" value="Chromosome"/>
</dbReference>
<organism evidence="3 4">
    <name type="scientific">Paenimyroides aestuarii</name>
    <dbReference type="NCBI Taxonomy" id="2968490"/>
    <lineage>
        <taxon>Bacteria</taxon>
        <taxon>Pseudomonadati</taxon>
        <taxon>Bacteroidota</taxon>
        <taxon>Flavobacteriia</taxon>
        <taxon>Flavobacteriales</taxon>
        <taxon>Flavobacteriaceae</taxon>
        <taxon>Paenimyroides</taxon>
    </lineage>
</organism>
<proteinExistence type="predicted"/>
<dbReference type="Pfam" id="PF09851">
    <property type="entry name" value="SHOCT"/>
    <property type="match status" value="1"/>
</dbReference>
<dbReference type="PANTHER" id="PTHR37826:SF2">
    <property type="entry name" value="ZINC-RIBBON DOMAIN-CONTAINING PROTEIN"/>
    <property type="match status" value="1"/>
</dbReference>
<dbReference type="InterPro" id="IPR033880">
    <property type="entry name" value="SPFH_YdjI"/>
</dbReference>